<evidence type="ECO:0008006" key="8">
    <source>
        <dbReference type="Google" id="ProtNLM"/>
    </source>
</evidence>
<feature type="transmembrane region" description="Helical" evidence="6">
    <location>
        <begin position="245"/>
        <end position="267"/>
    </location>
</feature>
<gene>
    <name evidence="7" type="ORF">CBRE1094_LOCUS39106</name>
</gene>
<evidence type="ECO:0000256" key="1">
    <source>
        <dbReference type="ARBA" id="ARBA00004141"/>
    </source>
</evidence>
<keyword evidence="3 6" id="KW-1133">Transmembrane helix</keyword>
<dbReference type="GO" id="GO:0015165">
    <property type="term" value="F:pyrimidine nucleotide-sugar transmembrane transporter activity"/>
    <property type="evidence" value="ECO:0007669"/>
    <property type="project" value="InterPro"/>
</dbReference>
<dbReference type="SUPFAM" id="SSF103481">
    <property type="entry name" value="Multidrug resistance efflux transporter EmrE"/>
    <property type="match status" value="1"/>
</dbReference>
<keyword evidence="2 6" id="KW-0812">Transmembrane</keyword>
<proteinExistence type="predicted"/>
<evidence type="ECO:0000256" key="2">
    <source>
        <dbReference type="ARBA" id="ARBA00022692"/>
    </source>
</evidence>
<evidence type="ECO:0000256" key="5">
    <source>
        <dbReference type="SAM" id="MobiDB-lite"/>
    </source>
</evidence>
<dbReference type="InterPro" id="IPR007271">
    <property type="entry name" value="Nuc_sug_transpt"/>
</dbReference>
<reference evidence="7" key="1">
    <citation type="submission" date="2021-01" db="EMBL/GenBank/DDBJ databases">
        <authorList>
            <person name="Corre E."/>
            <person name="Pelletier E."/>
            <person name="Niang G."/>
            <person name="Scheremetjew M."/>
            <person name="Finn R."/>
            <person name="Kale V."/>
            <person name="Holt S."/>
            <person name="Cochrane G."/>
            <person name="Meng A."/>
            <person name="Brown T."/>
            <person name="Cohen L."/>
        </authorList>
    </citation>
    <scope>NUCLEOTIDE SEQUENCE</scope>
    <source>
        <strain evidence="7">UTEX LB 985</strain>
    </source>
</reference>
<name>A0A7S2J0L2_9EUKA</name>
<evidence type="ECO:0000313" key="7">
    <source>
        <dbReference type="EMBL" id="CAD9534124.1"/>
    </source>
</evidence>
<organism evidence="7">
    <name type="scientific">Haptolina brevifila</name>
    <dbReference type="NCBI Taxonomy" id="156173"/>
    <lineage>
        <taxon>Eukaryota</taxon>
        <taxon>Haptista</taxon>
        <taxon>Haptophyta</taxon>
        <taxon>Prymnesiophyceae</taxon>
        <taxon>Prymnesiales</taxon>
        <taxon>Prymnesiaceae</taxon>
        <taxon>Haptolina</taxon>
    </lineage>
</organism>
<accession>A0A7S2J0L2</accession>
<feature type="transmembrane region" description="Helical" evidence="6">
    <location>
        <begin position="70"/>
        <end position="87"/>
    </location>
</feature>
<dbReference type="Pfam" id="PF04142">
    <property type="entry name" value="Nuc_sug_transp"/>
    <property type="match status" value="1"/>
</dbReference>
<evidence type="ECO:0000256" key="3">
    <source>
        <dbReference type="ARBA" id="ARBA00022989"/>
    </source>
</evidence>
<dbReference type="PANTHER" id="PTHR10231">
    <property type="entry name" value="NUCLEOTIDE-SUGAR TRANSMEMBRANE TRANSPORTER"/>
    <property type="match status" value="1"/>
</dbReference>
<dbReference type="InterPro" id="IPR037185">
    <property type="entry name" value="EmrE-like"/>
</dbReference>
<feature type="transmembrane region" description="Helical" evidence="6">
    <location>
        <begin position="333"/>
        <end position="351"/>
    </location>
</feature>
<sequence>MARLLLASVREDPSSWLCVSIPAGLYTVGAWMQFESAKQLNAGMAMVVMQSNKLFVAALSWWLLGTRLALRQWVALVILSVGIMVAVSPERDSSARHHYTMQLNMHSVQPKVEPELEWPSSSISARHASSEGHILSDAGWGRSHGRLSNSSAGSQHHVRPSAHTLKNHDHMHEKALELMLRASGPKNHSKLLEGSPVHHSTLPAHKNEVLGVLLILGAAFCSALASVYFELMIKRGVMQREPVSLWLFNVQLAAVSTLIATANLVLVPDPEGLFHHFNVLAWIVVLSGGMGGLFVAMVLKHADSILRGFASATSTVIVAIASHLILGSVLPPHYVLGTAMVLSAVMMYAGSCRGICSSSEMVGFCLGRSS</sequence>
<feature type="transmembrane region" description="Helical" evidence="6">
    <location>
        <begin position="14"/>
        <end position="32"/>
    </location>
</feature>
<feature type="region of interest" description="Disordered" evidence="5">
    <location>
        <begin position="145"/>
        <end position="166"/>
    </location>
</feature>
<evidence type="ECO:0000256" key="6">
    <source>
        <dbReference type="SAM" id="Phobius"/>
    </source>
</evidence>
<feature type="transmembrane region" description="Helical" evidence="6">
    <location>
        <begin position="279"/>
        <end position="299"/>
    </location>
</feature>
<comment type="subcellular location">
    <subcellularLocation>
        <location evidence="1">Membrane</location>
        <topology evidence="1">Multi-pass membrane protein</topology>
    </subcellularLocation>
</comment>
<feature type="transmembrane region" description="Helical" evidence="6">
    <location>
        <begin position="305"/>
        <end position="326"/>
    </location>
</feature>
<dbReference type="EMBL" id="HBGU01071659">
    <property type="protein sequence ID" value="CAD9534124.1"/>
    <property type="molecule type" value="Transcribed_RNA"/>
</dbReference>
<keyword evidence="4 6" id="KW-0472">Membrane</keyword>
<dbReference type="GO" id="GO:0000139">
    <property type="term" value="C:Golgi membrane"/>
    <property type="evidence" value="ECO:0007669"/>
    <property type="project" value="InterPro"/>
</dbReference>
<feature type="transmembrane region" description="Helical" evidence="6">
    <location>
        <begin position="209"/>
        <end position="233"/>
    </location>
</feature>
<protein>
    <recommendedName>
        <fullName evidence="8">EamA domain-containing protein</fullName>
    </recommendedName>
</protein>
<dbReference type="AlphaFoldDB" id="A0A7S2J0L2"/>
<feature type="transmembrane region" description="Helical" evidence="6">
    <location>
        <begin position="44"/>
        <end position="64"/>
    </location>
</feature>
<evidence type="ECO:0000256" key="4">
    <source>
        <dbReference type="ARBA" id="ARBA00023136"/>
    </source>
</evidence>